<organism evidence="1 2">
    <name type="scientific">Penicillium brevicompactum</name>
    <dbReference type="NCBI Taxonomy" id="5074"/>
    <lineage>
        <taxon>Eukaryota</taxon>
        <taxon>Fungi</taxon>
        <taxon>Dikarya</taxon>
        <taxon>Ascomycota</taxon>
        <taxon>Pezizomycotina</taxon>
        <taxon>Eurotiomycetes</taxon>
        <taxon>Eurotiomycetidae</taxon>
        <taxon>Eurotiales</taxon>
        <taxon>Aspergillaceae</taxon>
        <taxon>Penicillium</taxon>
    </lineage>
</organism>
<dbReference type="Proteomes" id="UP001147695">
    <property type="component" value="Unassembled WGS sequence"/>
</dbReference>
<accession>A0A9W9QVM8</accession>
<dbReference type="SUPFAM" id="SSF56112">
    <property type="entry name" value="Protein kinase-like (PK-like)"/>
    <property type="match status" value="1"/>
</dbReference>
<evidence type="ECO:0000313" key="1">
    <source>
        <dbReference type="EMBL" id="KAJ5345749.1"/>
    </source>
</evidence>
<dbReference type="EMBL" id="JAPZBQ010000002">
    <property type="protein sequence ID" value="KAJ5345749.1"/>
    <property type="molecule type" value="Genomic_DNA"/>
</dbReference>
<name>A0A9W9QVM8_PENBR</name>
<dbReference type="Gene3D" id="1.10.510.10">
    <property type="entry name" value="Transferase(Phosphotransferase) domain 1"/>
    <property type="match status" value="1"/>
</dbReference>
<reference evidence="1" key="1">
    <citation type="submission" date="2022-12" db="EMBL/GenBank/DDBJ databases">
        <authorList>
            <person name="Petersen C."/>
        </authorList>
    </citation>
    <scope>NUCLEOTIDE SEQUENCE</scope>
    <source>
        <strain evidence="1">IBT 35673</strain>
    </source>
</reference>
<protein>
    <recommendedName>
        <fullName evidence="3">Protein kinase domain-containing protein</fullName>
    </recommendedName>
</protein>
<evidence type="ECO:0000313" key="2">
    <source>
        <dbReference type="Proteomes" id="UP001147695"/>
    </source>
</evidence>
<gene>
    <name evidence="1" type="ORF">N7452_003753</name>
</gene>
<sequence length="689" mass="77828">MDPLSIAASTAALAHVLHKVLGTIQSIRDAPTEMKSMSLQISSTLDTLQKISRLPRDSFVWKIIEADLERASEAALSLNLLLQGVFKKGGKINYAGWIRRKSNLYKLRTELKDLVAVLELALELSTTQRVGDHCYDLIKELKHRQDEVLAEIRCVKQLSTDKHLLRRGAPSRTSLSNHTISTLKSSRSDVDQGFATDKLAHDDWLETADEANNEELAGEHMHSPAWSSPYTKFETSSSFYPEQYTIETQLHILEASYTGKKVFGLLRGSIHKVCLIYAERSRTWRRLTLSFSCKPDIAQVATVTQLLPSLEITYFDGVTNISHININEQSKSINENLLLVSEDEDERGWDRAWSFANQIDDLGCAQFVESEVVAISAINGRDYYSLVRGERCIEKKLTFAMDGNDNFSDFYGGFFSNIKSLHILRFSRGVVRLKGVVLDDRRRQVKSYLIADAELGTLGNILRKCKEQALSIPWSVLEDWAREIVTTVADIHSQNLVVGRHGLWSLVLDKEGHVRRKNVDGNTCLEHRGWTAPEVRPNVKLTSNLTRDKMCAKTDLFQLGLELWLLARREPGYGTEISKMCCKESGCPFKWRLPGRRCLEAHSDPIELPPCGVEVPTWFQGIVDVCRSVRPEDRLAARKLLEMFPRKKANTSGWARRFAAWPAADVTANEAAVSNRASWWRPRGMTAPA</sequence>
<comment type="caution">
    <text evidence="1">The sequence shown here is derived from an EMBL/GenBank/DDBJ whole genome shotgun (WGS) entry which is preliminary data.</text>
</comment>
<proteinExistence type="predicted"/>
<reference evidence="1" key="2">
    <citation type="journal article" date="2023" name="IMA Fungus">
        <title>Comparative genomic study of the Penicillium genus elucidates a diverse pangenome and 15 lateral gene transfer events.</title>
        <authorList>
            <person name="Petersen C."/>
            <person name="Sorensen T."/>
            <person name="Nielsen M.R."/>
            <person name="Sondergaard T.E."/>
            <person name="Sorensen J.L."/>
            <person name="Fitzpatrick D.A."/>
            <person name="Frisvad J.C."/>
            <person name="Nielsen K.L."/>
        </authorList>
    </citation>
    <scope>NUCLEOTIDE SEQUENCE</scope>
    <source>
        <strain evidence="1">IBT 35673</strain>
    </source>
</reference>
<evidence type="ECO:0008006" key="3">
    <source>
        <dbReference type="Google" id="ProtNLM"/>
    </source>
</evidence>
<dbReference type="AlphaFoldDB" id="A0A9W9QVM8"/>
<dbReference type="InterPro" id="IPR011009">
    <property type="entry name" value="Kinase-like_dom_sf"/>
</dbReference>